<dbReference type="InterPro" id="IPR006311">
    <property type="entry name" value="TAT_signal"/>
</dbReference>
<dbReference type="Gene3D" id="3.40.190.10">
    <property type="entry name" value="Periplasmic binding protein-like II"/>
    <property type="match status" value="1"/>
</dbReference>
<accession>A0A0A0DFP0</accession>
<comment type="caution">
    <text evidence="4">The sequence shown here is derived from an EMBL/GenBank/DDBJ whole genome shotgun (WGS) entry which is preliminary data.</text>
</comment>
<dbReference type="GO" id="GO:0042597">
    <property type="term" value="C:periplasmic space"/>
    <property type="evidence" value="ECO:0007669"/>
    <property type="project" value="UniProtKB-SubCell"/>
</dbReference>
<evidence type="ECO:0000256" key="2">
    <source>
        <dbReference type="ARBA" id="ARBA00008520"/>
    </source>
</evidence>
<dbReference type="InterPro" id="IPR050490">
    <property type="entry name" value="Bact_solute-bd_prot1"/>
</dbReference>
<feature type="signal peptide" evidence="3">
    <location>
        <begin position="1"/>
        <end position="27"/>
    </location>
</feature>
<evidence type="ECO:0000256" key="1">
    <source>
        <dbReference type="ARBA" id="ARBA00004418"/>
    </source>
</evidence>
<evidence type="ECO:0000256" key="3">
    <source>
        <dbReference type="SAM" id="SignalP"/>
    </source>
</evidence>
<dbReference type="Pfam" id="PF01547">
    <property type="entry name" value="SBP_bac_1"/>
    <property type="match status" value="1"/>
</dbReference>
<dbReference type="AlphaFoldDB" id="A0A0A0DFP0"/>
<dbReference type="SUPFAM" id="SSF53850">
    <property type="entry name" value="Periplasmic binding protein-like II"/>
    <property type="match status" value="1"/>
</dbReference>
<dbReference type="OrthoDB" id="9811951at2"/>
<dbReference type="PANTHER" id="PTHR43649:SF12">
    <property type="entry name" value="DIACETYLCHITOBIOSE BINDING PROTEIN DASA"/>
    <property type="match status" value="1"/>
</dbReference>
<organism evidence="4 5">
    <name type="scientific">Inquilinus limosus MP06</name>
    <dbReference type="NCBI Taxonomy" id="1398085"/>
    <lineage>
        <taxon>Bacteria</taxon>
        <taxon>Pseudomonadati</taxon>
        <taxon>Pseudomonadota</taxon>
        <taxon>Alphaproteobacteria</taxon>
        <taxon>Rhodospirillales</taxon>
        <taxon>Rhodospirillaceae</taxon>
        <taxon>Inquilinus</taxon>
    </lineage>
</organism>
<proteinExistence type="inferred from homology"/>
<comment type="subcellular location">
    <subcellularLocation>
        <location evidence="1">Periplasm</location>
    </subcellularLocation>
</comment>
<dbReference type="InterPro" id="IPR006059">
    <property type="entry name" value="SBP"/>
</dbReference>
<feature type="chain" id="PRO_5001968474" evidence="3">
    <location>
        <begin position="28"/>
        <end position="414"/>
    </location>
</feature>
<dbReference type="EMBL" id="JANX01000011">
    <property type="protein sequence ID" value="KGM35797.1"/>
    <property type="molecule type" value="Genomic_DNA"/>
</dbReference>
<evidence type="ECO:0000313" key="4">
    <source>
        <dbReference type="EMBL" id="KGM35797.1"/>
    </source>
</evidence>
<keyword evidence="3" id="KW-0732">Signal</keyword>
<dbReference type="Proteomes" id="UP000029995">
    <property type="component" value="Unassembled WGS sequence"/>
</dbReference>
<comment type="similarity">
    <text evidence="2">Belongs to the bacterial solute-binding protein 1 family.</text>
</comment>
<name>A0A0A0DFP0_9PROT</name>
<dbReference type="RefSeq" id="WP_034831410.1">
    <property type="nucleotide sequence ID" value="NZ_JANX01000011.1"/>
</dbReference>
<evidence type="ECO:0000313" key="5">
    <source>
        <dbReference type="Proteomes" id="UP000029995"/>
    </source>
</evidence>
<protein>
    <submittedName>
        <fullName evidence="4">Sugar ABC transporter substrate-binding protein</fullName>
    </submittedName>
</protein>
<reference evidence="4 5" key="1">
    <citation type="submission" date="2014-01" db="EMBL/GenBank/DDBJ databases">
        <title>Genome sequence determination for a cystic fibrosis isolate, Inquilinus limosus.</title>
        <authorList>
            <person name="Pino M."/>
            <person name="Di Conza J."/>
            <person name="Gutkind G."/>
        </authorList>
    </citation>
    <scope>NUCLEOTIDE SEQUENCE [LARGE SCALE GENOMIC DNA]</scope>
    <source>
        <strain evidence="4 5">MP06</strain>
    </source>
</reference>
<dbReference type="PANTHER" id="PTHR43649">
    <property type="entry name" value="ARABINOSE-BINDING PROTEIN-RELATED"/>
    <property type="match status" value="1"/>
</dbReference>
<sequence length="414" mass="44793">MLVDRRTLLRTAAAAPVLALAPRFARAAAEGRINYWHHLTSESEFKGLEAVMALFRQRYPGIALTQENIPNPEYMSKITAAVVSGSKPDTAMVIAERVNDMVGMGGLVDITDRIKGWDKAAAFPEDRWAGASVGGKIYGIPAFTFVDWMYYRKDWFDEAGISGPPKTLAEFQEAAIKLTDPAKGRYGFGLRGGAGGYQYVVDMIESFGSPIVVDGKPAMDKAKAVEAVTFLSELFTRHKACPPSAPNDSYRQIMEAFKTGQTAMVWHHTGSLAEISGAMQPGQFMTAARPAGPGAHIARLTYLFNGLMSDANADAAWAWLTFWAEPDAAIAFLEQTGYFPASPQTASDSRITGNPLYGAAVETTKFGRLPPRFIGSAGWDDNVVLPEFQKVLVGRSTPEACVDAMMAGLEAALQ</sequence>
<dbReference type="PROSITE" id="PS51318">
    <property type="entry name" value="TAT"/>
    <property type="match status" value="1"/>
</dbReference>
<gene>
    <name evidence="4" type="ORF">P409_02390</name>
</gene>